<dbReference type="Pfam" id="PF00472">
    <property type="entry name" value="RF-1"/>
    <property type="match status" value="1"/>
</dbReference>
<dbReference type="NCBIfam" id="TIGR00020">
    <property type="entry name" value="prfB"/>
    <property type="match status" value="1"/>
</dbReference>
<dbReference type="InterPro" id="IPR004374">
    <property type="entry name" value="PrfB"/>
</dbReference>
<reference evidence="8" key="2">
    <citation type="journal article" date="2021" name="Microbiome">
        <title>Successional dynamics and alternative stable states in a saline activated sludge microbial community over 9 years.</title>
        <authorList>
            <person name="Wang Y."/>
            <person name="Ye J."/>
            <person name="Ju F."/>
            <person name="Liu L."/>
            <person name="Boyd J.A."/>
            <person name="Deng Y."/>
            <person name="Parks D.H."/>
            <person name="Jiang X."/>
            <person name="Yin X."/>
            <person name="Woodcroft B.J."/>
            <person name="Tyson G.W."/>
            <person name="Hugenholtz P."/>
            <person name="Polz M.F."/>
            <person name="Zhang T."/>
        </authorList>
    </citation>
    <scope>NUCLEOTIDE SEQUENCE</scope>
    <source>
        <strain evidence="8">HKST-UBA03</strain>
    </source>
</reference>
<feature type="domain" description="Prokaryotic-type class I peptide chain release factors" evidence="7">
    <location>
        <begin position="225"/>
        <end position="241"/>
    </location>
</feature>
<keyword evidence="6" id="KW-0175">Coiled coil</keyword>
<organism evidence="8 9">
    <name type="scientific">candidate division WWE3 bacterium</name>
    <dbReference type="NCBI Taxonomy" id="2053526"/>
    <lineage>
        <taxon>Bacteria</taxon>
        <taxon>Katanobacteria</taxon>
    </lineage>
</organism>
<protein>
    <recommendedName>
        <fullName evidence="4 5">Peptide chain release factor 2</fullName>
        <shortName evidence="4">RF-2</shortName>
    </recommendedName>
</protein>
<evidence type="ECO:0000256" key="1">
    <source>
        <dbReference type="ARBA" id="ARBA00010835"/>
    </source>
</evidence>
<dbReference type="Gene3D" id="1.20.58.410">
    <property type="entry name" value="Release factor"/>
    <property type="match status" value="1"/>
</dbReference>
<keyword evidence="3 4" id="KW-0648">Protein biosynthesis</keyword>
<evidence type="ECO:0000256" key="5">
    <source>
        <dbReference type="NCBIfam" id="TIGR00020"/>
    </source>
</evidence>
<dbReference type="PANTHER" id="PTHR43116">
    <property type="entry name" value="PEPTIDE CHAIN RELEASE FACTOR 2"/>
    <property type="match status" value="1"/>
</dbReference>
<dbReference type="AlphaFoldDB" id="A0A955RRF1"/>
<proteinExistence type="inferred from homology"/>
<dbReference type="InterPro" id="IPR045853">
    <property type="entry name" value="Pep_chain_release_fac_I_sf"/>
</dbReference>
<dbReference type="InterPro" id="IPR005139">
    <property type="entry name" value="PCRF"/>
</dbReference>
<dbReference type="GO" id="GO:0016149">
    <property type="term" value="F:translation release factor activity, codon specific"/>
    <property type="evidence" value="ECO:0007669"/>
    <property type="project" value="UniProtKB-UniRule"/>
</dbReference>
<dbReference type="Pfam" id="PF03462">
    <property type="entry name" value="PCRF"/>
    <property type="match status" value="1"/>
</dbReference>
<comment type="subcellular location">
    <subcellularLocation>
        <location evidence="4">Cytoplasm</location>
    </subcellularLocation>
</comment>
<dbReference type="HAMAP" id="MF_00094">
    <property type="entry name" value="Rel_fac_2"/>
    <property type="match status" value="1"/>
</dbReference>
<dbReference type="GO" id="GO:0005737">
    <property type="term" value="C:cytoplasm"/>
    <property type="evidence" value="ECO:0007669"/>
    <property type="project" value="UniProtKB-SubCell"/>
</dbReference>
<evidence type="ECO:0000256" key="6">
    <source>
        <dbReference type="SAM" id="Coils"/>
    </source>
</evidence>
<dbReference type="SMART" id="SM00937">
    <property type="entry name" value="PCRF"/>
    <property type="match status" value="1"/>
</dbReference>
<accession>A0A955RRF1</accession>
<dbReference type="Gene3D" id="3.30.160.20">
    <property type="match status" value="1"/>
</dbReference>
<keyword evidence="2 4" id="KW-0488">Methylation</keyword>
<evidence type="ECO:0000313" key="8">
    <source>
        <dbReference type="EMBL" id="MCA9392484.1"/>
    </source>
</evidence>
<evidence type="ECO:0000256" key="2">
    <source>
        <dbReference type="ARBA" id="ARBA00022481"/>
    </source>
</evidence>
<dbReference type="Gene3D" id="3.30.70.1660">
    <property type="match status" value="1"/>
</dbReference>
<dbReference type="PANTHER" id="PTHR43116:SF3">
    <property type="entry name" value="CLASS I PEPTIDE CHAIN RELEASE FACTOR"/>
    <property type="match status" value="1"/>
</dbReference>
<comment type="PTM">
    <text evidence="4">Methylated by PrmC. Methylation increases the termination efficiency of RF2.</text>
</comment>
<dbReference type="Proteomes" id="UP000751518">
    <property type="component" value="Unassembled WGS sequence"/>
</dbReference>
<dbReference type="InterPro" id="IPR000352">
    <property type="entry name" value="Pep_chain_release_fac_I"/>
</dbReference>
<dbReference type="SUPFAM" id="SSF75620">
    <property type="entry name" value="Release factor"/>
    <property type="match status" value="1"/>
</dbReference>
<evidence type="ECO:0000313" key="9">
    <source>
        <dbReference type="Proteomes" id="UP000751518"/>
    </source>
</evidence>
<evidence type="ECO:0000259" key="7">
    <source>
        <dbReference type="PROSITE" id="PS00745"/>
    </source>
</evidence>
<comment type="similarity">
    <text evidence="1 4">Belongs to the prokaryotic/mitochondrial release factor family.</text>
</comment>
<comment type="function">
    <text evidence="4">Peptide chain release factor 2 directs the termination of translation in response to the peptide chain termination codons UGA and UAA.</text>
</comment>
<feature type="modified residue" description="N5-methylglutamine" evidence="4">
    <location>
        <position position="232"/>
    </location>
</feature>
<reference evidence="8" key="1">
    <citation type="submission" date="2020-04" db="EMBL/GenBank/DDBJ databases">
        <authorList>
            <person name="Zhang T."/>
        </authorList>
    </citation>
    <scope>NUCLEOTIDE SEQUENCE</scope>
    <source>
        <strain evidence="8">HKST-UBA03</strain>
    </source>
</reference>
<comment type="caution">
    <text evidence="8">The sequence shown here is derived from an EMBL/GenBank/DDBJ whole genome shotgun (WGS) entry which is preliminary data.</text>
</comment>
<feature type="coiled-coil region" evidence="6">
    <location>
        <begin position="4"/>
        <end position="33"/>
    </location>
</feature>
<dbReference type="EMBL" id="JAGQKZ010000061">
    <property type="protein sequence ID" value="MCA9392484.1"/>
    <property type="molecule type" value="Genomic_DNA"/>
</dbReference>
<dbReference type="PROSITE" id="PS00745">
    <property type="entry name" value="RF_PROK_I"/>
    <property type="match status" value="1"/>
</dbReference>
<evidence type="ECO:0000256" key="4">
    <source>
        <dbReference type="HAMAP-Rule" id="MF_00094"/>
    </source>
</evidence>
<keyword evidence="4" id="KW-0963">Cytoplasm</keyword>
<evidence type="ECO:0000256" key="3">
    <source>
        <dbReference type="ARBA" id="ARBA00022917"/>
    </source>
</evidence>
<name>A0A955RRF1_UNCKA</name>
<sequence length="346" mass="39352">MADINELKQRFELAKEKLNVDKLKLRKAEIESESSASEFWSNVERSSKMMKELARVNADLDLIDTLELFLLELEDNAEDDALLTDVYSQIDKLEERLFLSGKYDDNDAILSIHPGQGGTEAMDWAQMLLRMYLRYFERNDWKAEIVSQTSGEEAGIKEAVIRVEGDYAYGFLKHETGTHRLVRQSPFNAQNLRQTSFARVEVVPIIEHNDDVEINDADLDFSTARSGGPGGQNVNKVETAVRLTHVPTGLTVKVSSERSQHRNRELAIEMLKGQLAMKMEEEQRAEEAKTKGDYEVPGWGNQIRSYVLHPYQMVKDHRTDAEVGDASGVLDGDLDDFIQVEIRKLN</sequence>
<gene>
    <name evidence="4 8" type="primary">prfB</name>
    <name evidence="8" type="ORF">KC614_04805</name>
</gene>